<feature type="compositionally biased region" description="Basic and acidic residues" evidence="6">
    <location>
        <begin position="1755"/>
        <end position="1769"/>
    </location>
</feature>
<dbReference type="Pfam" id="PF01490">
    <property type="entry name" value="Aa_trans"/>
    <property type="match status" value="1"/>
</dbReference>
<dbReference type="Gene3D" id="1.10.443.10">
    <property type="entry name" value="Intergrase catalytic core"/>
    <property type="match status" value="1"/>
</dbReference>
<dbReference type="InterPro" id="IPR011010">
    <property type="entry name" value="DNA_brk_join_enz"/>
</dbReference>
<keyword evidence="2 7" id="KW-0812">Transmembrane</keyword>
<name>A0A813A603_9DINO</name>
<feature type="transmembrane region" description="Helical" evidence="7">
    <location>
        <begin position="1934"/>
        <end position="1954"/>
    </location>
</feature>
<evidence type="ECO:0000256" key="1">
    <source>
        <dbReference type="ARBA" id="ARBA00004141"/>
    </source>
</evidence>
<feature type="transmembrane region" description="Helical" evidence="7">
    <location>
        <begin position="2046"/>
        <end position="2066"/>
    </location>
</feature>
<dbReference type="InterPro" id="IPR013762">
    <property type="entry name" value="Integrase-like_cat_sf"/>
</dbReference>
<protein>
    <submittedName>
        <fullName evidence="9">Slc38a3 protein</fullName>
    </submittedName>
</protein>
<evidence type="ECO:0000256" key="5">
    <source>
        <dbReference type="ARBA" id="ARBA00023172"/>
    </source>
</evidence>
<feature type="transmembrane region" description="Helical" evidence="7">
    <location>
        <begin position="2072"/>
        <end position="2095"/>
    </location>
</feature>
<feature type="transmembrane region" description="Helical" evidence="7">
    <location>
        <begin position="2213"/>
        <end position="2236"/>
    </location>
</feature>
<dbReference type="EMBL" id="CAJNJA010053797">
    <property type="protein sequence ID" value="CAE7851543.1"/>
    <property type="molecule type" value="Genomic_DNA"/>
</dbReference>
<dbReference type="PANTHER" id="PTHR22950">
    <property type="entry name" value="AMINO ACID TRANSPORTER"/>
    <property type="match status" value="1"/>
</dbReference>
<dbReference type="Proteomes" id="UP000601435">
    <property type="component" value="Unassembled WGS sequence"/>
</dbReference>
<evidence type="ECO:0000256" key="7">
    <source>
        <dbReference type="SAM" id="Phobius"/>
    </source>
</evidence>
<dbReference type="GO" id="GO:0015074">
    <property type="term" value="P:DNA integration"/>
    <property type="evidence" value="ECO:0007669"/>
    <property type="project" value="InterPro"/>
</dbReference>
<keyword evidence="4 7" id="KW-0472">Membrane</keyword>
<keyword evidence="3 7" id="KW-1133">Transmembrane helix</keyword>
<dbReference type="GO" id="GO:0015179">
    <property type="term" value="F:L-amino acid transmembrane transporter activity"/>
    <property type="evidence" value="ECO:0007669"/>
    <property type="project" value="TreeGrafter"/>
</dbReference>
<comment type="caution">
    <text evidence="9">The sequence shown here is derived from an EMBL/GenBank/DDBJ whole genome shotgun (WGS) entry which is preliminary data.</text>
</comment>
<dbReference type="GO" id="GO:0016020">
    <property type="term" value="C:membrane"/>
    <property type="evidence" value="ECO:0007669"/>
    <property type="project" value="UniProtKB-SubCell"/>
</dbReference>
<gene>
    <name evidence="9" type="primary">Slc38a3</name>
    <name evidence="9" type="ORF">SNEC2469_LOCUS26426</name>
</gene>
<sequence>EEIRGLVVPADAARPLGFVYFCDLEEEPTWRATTFVIRVRRGGFLAALPRDDRVHDALQQLCEGEEDTVFFSESSVAGETPRRRPVGPVEIFLADVPWRFLPFFRKVVAGRGSGPELIPMSQGGTTVRPVRGALQAVVDSWIGGIVDDPALGEYVTAESRAPSADEEAEAAEPTGLGPPGLAASVDAGRLAARVRELEQMMANTSAGSARPPDPLQRGGAGMSSAPLGGRRTRGLFGDEAPEDGTALTAEDWATLRAVAGPAPGRLAGHERAPRPEAIADDADLAELEAGVLEDGVAEGPEKVPASLHRLILAQTQVLAKLAQPKATDPLTAALSNMTKEESFLGAKGSAARDAFVRVLGDNRATAAAVRRMGAEAMGVDATNVPSNLMLDYVERKMPVGDQKLLALVASFAASGWRAARDEGNVSLESWMSKLLVFCDQCSVEGGRTQLPWLLTGLSDPNFAAMNRRRQGIRPFGRLIPSAWMSANLAYVKEMDYLGSRLSGGTSTYDTGLSDPPARPPPVEEDQAAPKKPPRARGAVLEFSCKCVFWSSRLVFQMCRLISFIGSIVFFTFQGLLGVGDVWPVPPPCRWTAHSQGKLNPRRSAVLTGFLLVAQLYLPSTRVLAALGRSCEKFNLLLELSAALPLLDSSDPVIADARLAKLVADLHSGWDSYARRFTPVAARSYASRANGTNIRRDELRGVYLGAEADGETGIVGAPRCRVIVLMVLTALVARKGAASSSLLASILGLWVHVLMFRRPVLALLNQSFLDSRREPVDRVMPLHRDTVNELLALSVLGPALQTDLRVSYTERLFAMDASPDGAGLVEAPLPESVVKELWRFSEQRGFYTRLANPAADCLEGLGIDSAPAFGHSDGPAAPQCFPVGRPLAEGVLYDALELFSETGEWTAAHKAAGLRTFPGLLASDGGAPRVVLVSDFHSEAVFHELRALALRRVVGEWHATPPARSFQALQRPRLRSKLLPAGCEAEVSSVRRDNRLARRIAFLLCLVALNGGYYSIEQPGSSVMFYLQCFVRLASLGAVLTRYCCCSFGAPFKRPRQVLHNKGWLLELGGPCTCAVQDHFRVEGTFSSQSLAAFEARCLPSSFGVFGASPSVGEAVSSFAARAPTRLVQRMASGSLWARDGSVPVLPLSAKHSALQTLTLGGLVPLPPVADVSCKPRPFHDDPEWIGELSDSLEFRELLRYRFRKGGHINILETRCYKTWLKWCSTRHPNSRLLGLIDSRVLLGASAKGRSSSPALSHVLQGIVPYLLGGGLYPGGLHVYSAKNRSDGPSRGRAVAPPSKERPLWLEDLMSGRFERFDIAVASSGVPKLAGRWLRLLLLLGGDIEPNPGPSVPPVPRGALDLESGFAASTKHKMCKALGAFVAWLESDLRFTFEQAMSSSRAAALSLRAFGLHLFSQGYPRYLLVYAITAVQDAFPEYRSCLAPAWQVDKKWQAVEPGQCRPVISQPIIQAAVTLALVWGWRDWAAVTLIGFLCMLHPSEIVPLVRQDLVLPSDAMSSDCVAYVHVRNPKTQRFARRQHSRLDDPLTLQYLIALYKDLPLDARLFRGSMHVYRRQWNAIMARLGVPYTQAERGATPGVLRGSGATFLYLETEDISLVAWRGRWSKVKTIEFYLQEVAAQLLLMQLSSSSRRRISLLRRFARKMETDDLCLRSFLLGVLLQGSFQPDWLFHFSGDRRLGHLAEAAQLSGPAFPSLADDLCLRSFLLGVLLQGSFQPDWLFHFSGDRRLGHLAEAGEPPEKKQKTHPGELEEKRGSEILVEDEVEAPDTKVRCGQRHILMQQLRHSNQAVVQRSGYEDEYLDHGGRIERHVWALTVSRNKWQDPPPRAHTIPARIFRLGRDLETLSELSEAPTDNASACAVPTSCASPGQGPVQAQGKVPCVFIGRVQAHALIEAVDTLLHVLILGFSSGRIMRLQWTFEAILNLLNNLLGAGLLAMPRAMADAGLVSGLFVMGLVAVANRHTLLQVLWMSHSVLGSEKCSYPELGRHVFGQKGLIAVLIGYVLFTGGILSAYLVVLVDLFRQLTSLAVAPRFVLVAVAVLVCLPGASLRSLRHVALVSAVCMLGVCCLVVILTCVCVGDVLSPNLVNAPVEDPGRPGDVDILRGDFRRLLSGAALFSLQFSVQAGGIEVLSHLGPEGEQEDEEVVAPLMAAEDISQIAFLIALVFSAVTGTAAYLRFGDKVAGNVLLDFSPVAPYLPLMLSWISYGFVVICSFAFIMVPCRSAAVDVFALGRRNDSGGPEALPK</sequence>
<feature type="region of interest" description="Disordered" evidence="6">
    <location>
        <begin position="202"/>
        <end position="242"/>
    </location>
</feature>
<organism evidence="9 10">
    <name type="scientific">Symbiodinium necroappetens</name>
    <dbReference type="NCBI Taxonomy" id="1628268"/>
    <lineage>
        <taxon>Eukaryota</taxon>
        <taxon>Sar</taxon>
        <taxon>Alveolata</taxon>
        <taxon>Dinophyceae</taxon>
        <taxon>Suessiales</taxon>
        <taxon>Symbiodiniaceae</taxon>
        <taxon>Symbiodinium</taxon>
    </lineage>
</organism>
<proteinExistence type="predicted"/>
<keyword evidence="10" id="KW-1185">Reference proteome</keyword>
<keyword evidence="5" id="KW-0233">DNA recombination</keyword>
<feature type="transmembrane region" description="Helical" evidence="7">
    <location>
        <begin position="1961"/>
        <end position="1981"/>
    </location>
</feature>
<feature type="non-terminal residue" evidence="9">
    <location>
        <position position="1"/>
    </location>
</feature>
<evidence type="ECO:0000256" key="3">
    <source>
        <dbReference type="ARBA" id="ARBA00022989"/>
    </source>
</evidence>
<feature type="region of interest" description="Disordered" evidence="6">
    <location>
        <begin position="1750"/>
        <end position="1769"/>
    </location>
</feature>
<dbReference type="GO" id="GO:0003677">
    <property type="term" value="F:DNA binding"/>
    <property type="evidence" value="ECO:0007669"/>
    <property type="project" value="InterPro"/>
</dbReference>
<dbReference type="InterPro" id="IPR013057">
    <property type="entry name" value="AA_transpt_TM"/>
</dbReference>
<reference evidence="9" key="1">
    <citation type="submission" date="2021-02" db="EMBL/GenBank/DDBJ databases">
        <authorList>
            <person name="Dougan E. K."/>
            <person name="Rhodes N."/>
            <person name="Thang M."/>
            <person name="Chan C."/>
        </authorList>
    </citation>
    <scope>NUCLEOTIDE SEQUENCE</scope>
</reference>
<evidence type="ECO:0000313" key="9">
    <source>
        <dbReference type="EMBL" id="CAE7851543.1"/>
    </source>
</evidence>
<feature type="transmembrane region" description="Helical" evidence="7">
    <location>
        <begin position="2012"/>
        <end position="2034"/>
    </location>
</feature>
<evidence type="ECO:0000313" key="10">
    <source>
        <dbReference type="Proteomes" id="UP000601435"/>
    </source>
</evidence>
<comment type="subcellular location">
    <subcellularLocation>
        <location evidence="1">Membrane</location>
        <topology evidence="1">Multi-pass membrane protein</topology>
    </subcellularLocation>
</comment>
<accession>A0A813A603</accession>
<evidence type="ECO:0000256" key="6">
    <source>
        <dbReference type="SAM" id="MobiDB-lite"/>
    </source>
</evidence>
<evidence type="ECO:0000256" key="2">
    <source>
        <dbReference type="ARBA" id="ARBA00022692"/>
    </source>
</evidence>
<feature type="transmembrane region" description="Helical" evidence="7">
    <location>
        <begin position="2175"/>
        <end position="2193"/>
    </location>
</feature>
<dbReference type="OrthoDB" id="441335at2759"/>
<dbReference type="GO" id="GO:0006310">
    <property type="term" value="P:DNA recombination"/>
    <property type="evidence" value="ECO:0007669"/>
    <property type="project" value="UniProtKB-KW"/>
</dbReference>
<evidence type="ECO:0000256" key="4">
    <source>
        <dbReference type="ARBA" id="ARBA00023136"/>
    </source>
</evidence>
<feature type="region of interest" description="Disordered" evidence="6">
    <location>
        <begin position="157"/>
        <end position="183"/>
    </location>
</feature>
<feature type="domain" description="Amino acid transporter transmembrane" evidence="8">
    <location>
        <begin position="1936"/>
        <end position="2092"/>
    </location>
</feature>
<dbReference type="SUPFAM" id="SSF56349">
    <property type="entry name" value="DNA breaking-rejoining enzymes"/>
    <property type="match status" value="1"/>
</dbReference>
<feature type="region of interest" description="Disordered" evidence="6">
    <location>
        <begin position="507"/>
        <end position="530"/>
    </location>
</feature>
<feature type="non-terminal residue" evidence="9">
    <location>
        <position position="2262"/>
    </location>
</feature>
<evidence type="ECO:0000259" key="8">
    <source>
        <dbReference type="Pfam" id="PF01490"/>
    </source>
</evidence>